<feature type="region of interest" description="Disordered" evidence="1">
    <location>
        <begin position="1"/>
        <end position="40"/>
    </location>
</feature>
<keyword evidence="3" id="KW-1185">Reference proteome</keyword>
<dbReference type="Gramene" id="OGLUM06G15540.1">
    <property type="protein sequence ID" value="OGLUM06G15540.1"/>
    <property type="gene ID" value="OGLUM06G15540"/>
</dbReference>
<evidence type="ECO:0000256" key="1">
    <source>
        <dbReference type="SAM" id="MobiDB-lite"/>
    </source>
</evidence>
<name>A0A0E0A9H2_9ORYZ</name>
<organism evidence="2">
    <name type="scientific">Oryza glumipatula</name>
    <dbReference type="NCBI Taxonomy" id="40148"/>
    <lineage>
        <taxon>Eukaryota</taxon>
        <taxon>Viridiplantae</taxon>
        <taxon>Streptophyta</taxon>
        <taxon>Embryophyta</taxon>
        <taxon>Tracheophyta</taxon>
        <taxon>Spermatophyta</taxon>
        <taxon>Magnoliopsida</taxon>
        <taxon>Liliopsida</taxon>
        <taxon>Poales</taxon>
        <taxon>Poaceae</taxon>
        <taxon>BOP clade</taxon>
        <taxon>Oryzoideae</taxon>
        <taxon>Oryzeae</taxon>
        <taxon>Oryzinae</taxon>
        <taxon>Oryza</taxon>
    </lineage>
</organism>
<dbReference type="HOGENOM" id="CLU_1780333_0_0_1"/>
<accession>A0A0E0A9H2</accession>
<protein>
    <submittedName>
        <fullName evidence="2">Uncharacterized protein</fullName>
    </submittedName>
</protein>
<feature type="compositionally biased region" description="Low complexity" evidence="1">
    <location>
        <begin position="25"/>
        <end position="40"/>
    </location>
</feature>
<dbReference type="EnsemblPlants" id="OGLUM06G15540.1">
    <property type="protein sequence ID" value="OGLUM06G15540.1"/>
    <property type="gene ID" value="OGLUM06G15540"/>
</dbReference>
<dbReference type="AlphaFoldDB" id="A0A0E0A9H2"/>
<proteinExistence type="predicted"/>
<sequence length="146" mass="15093">MAATFSGDVATTRGRRDSWRGAHVSSSGGAKSESGSATSTSPLGLAMALSPLAPSTAAISTSTTIQHGATGGRGIHTSRWRRSCRPHVLVREVGGSTTAASLVVAWSPERKGDRVSALSQLGWVVSSLTYDAKVDLSHILSQGYLV</sequence>
<evidence type="ECO:0000313" key="2">
    <source>
        <dbReference type="EnsemblPlants" id="OGLUM06G15540.1"/>
    </source>
</evidence>
<dbReference type="Proteomes" id="UP000026961">
    <property type="component" value="Chromosome 6"/>
</dbReference>
<reference evidence="2" key="1">
    <citation type="submission" date="2015-04" db="UniProtKB">
        <authorList>
            <consortium name="EnsemblPlants"/>
        </authorList>
    </citation>
    <scope>IDENTIFICATION</scope>
</reference>
<reference evidence="2" key="2">
    <citation type="submission" date="2018-05" db="EMBL/GenBank/DDBJ databases">
        <title>OgluRS3 (Oryza glumaepatula Reference Sequence Version 3).</title>
        <authorList>
            <person name="Zhang J."/>
            <person name="Kudrna D."/>
            <person name="Lee S."/>
            <person name="Talag J."/>
            <person name="Welchert J."/>
            <person name="Wing R.A."/>
        </authorList>
    </citation>
    <scope>NUCLEOTIDE SEQUENCE [LARGE SCALE GENOMIC DNA]</scope>
</reference>
<evidence type="ECO:0000313" key="3">
    <source>
        <dbReference type="Proteomes" id="UP000026961"/>
    </source>
</evidence>